<keyword evidence="9 11" id="KW-0278">Fertilization</keyword>
<organism evidence="15 16">
    <name type="scientific">Lynx canadensis</name>
    <name type="common">Canada lynx</name>
    <name type="synonym">Felis canadensis</name>
    <dbReference type="NCBI Taxonomy" id="61383"/>
    <lineage>
        <taxon>Eukaryota</taxon>
        <taxon>Metazoa</taxon>
        <taxon>Chordata</taxon>
        <taxon>Craniata</taxon>
        <taxon>Vertebrata</taxon>
        <taxon>Euteleostomi</taxon>
        <taxon>Mammalia</taxon>
        <taxon>Eutheria</taxon>
        <taxon>Laurasiatheria</taxon>
        <taxon>Carnivora</taxon>
        <taxon>Feliformia</taxon>
        <taxon>Felidae</taxon>
        <taxon>Felinae</taxon>
        <taxon>Lynx</taxon>
    </lineage>
</organism>
<comment type="function">
    <text evidence="11">Acts as a cofactor for complement factor I, a serine protease which protects autologous cells against complement-mediated injury by cleaving C3b and C4b deposited on host tissue. May be involved in the fusion of the spermatozoa with the oocyte during fertilization.</text>
</comment>
<evidence type="ECO:0000256" key="10">
    <source>
        <dbReference type="ARBA" id="ARBA00047055"/>
    </source>
</evidence>
<name>A0A667HJ59_LYNCA</name>
<dbReference type="PANTHER" id="PTHR19325:SF468">
    <property type="entry name" value="MEMBRANE COFACTOR PROTEIN"/>
    <property type="match status" value="1"/>
</dbReference>
<dbReference type="Proteomes" id="UP000472241">
    <property type="component" value="Unplaced"/>
</dbReference>
<feature type="disulfide bond" evidence="12">
    <location>
        <begin position="103"/>
        <end position="130"/>
    </location>
</feature>
<keyword evidence="13" id="KW-0812">Transmembrane</keyword>
<keyword evidence="7 12" id="KW-1015">Disulfide bond</keyword>
<evidence type="ECO:0000256" key="6">
    <source>
        <dbReference type="ARBA" id="ARBA00023136"/>
    </source>
</evidence>
<evidence type="ECO:0000256" key="11">
    <source>
        <dbReference type="PIRNR" id="PIRNR037971"/>
    </source>
</evidence>
<feature type="disulfide bond" evidence="12">
    <location>
        <begin position="291"/>
        <end position="318"/>
    </location>
</feature>
<evidence type="ECO:0000256" key="2">
    <source>
        <dbReference type="ARBA" id="ARBA00017517"/>
    </source>
</evidence>
<dbReference type="GO" id="GO:0007338">
    <property type="term" value="P:single fertilization"/>
    <property type="evidence" value="ECO:0007669"/>
    <property type="project" value="UniProtKB-UniRule"/>
</dbReference>
<dbReference type="GO" id="GO:0002079">
    <property type="term" value="C:inner acrosomal membrane"/>
    <property type="evidence" value="ECO:0007669"/>
    <property type="project" value="UniProtKB-SubCell"/>
</dbReference>
<feature type="domain" description="Sushi" evidence="14">
    <location>
        <begin position="133"/>
        <end position="194"/>
    </location>
</feature>
<dbReference type="InterPro" id="IPR000436">
    <property type="entry name" value="Sushi_SCR_CCP_dom"/>
</dbReference>
<dbReference type="PIRSF" id="PIRSF037971">
    <property type="entry name" value="TLX_CD46"/>
    <property type="match status" value="1"/>
</dbReference>
<feature type="disulfide bond" evidence="12">
    <location>
        <begin position="74"/>
        <end position="117"/>
    </location>
</feature>
<dbReference type="InterPro" id="IPR035976">
    <property type="entry name" value="Sushi/SCR/CCP_sf"/>
</dbReference>
<protein>
    <recommendedName>
        <fullName evidence="2 11">Membrane cofactor protein</fullName>
    </recommendedName>
</protein>
<dbReference type="InterPro" id="IPR050350">
    <property type="entry name" value="Compl-Cell_Adhes-Reg"/>
</dbReference>
<sequence>MTPGYWGNCCVWSGLGRVPALRTLGFPQISRRMMASCARRPCRPRLPERRLSWRVVGILLVAPVLLLSLNSDACGEPPKFETMKLKGKPKKYYEVGEKIYYECLPGRITVFPVMAYCEQNHSWFPLQEACMKKECDRLSLQHGEVVAPNKTFSFDHEAHFYCDEGYYLVGQQVIVCNLRGNDVYWSDNPPQCKKIYCQPPAKINNGKYSNSHRTIFEYNELITYSCNPSQGSDEFSLVGDSKLICVGNNKWSSDPPQCKVVRCEHPVLVNGRLVSGVRETYSYQAVVLFECLPGFYLNGSNPVFCGGRNTWEPEMPTCIKGFKPTHPTKPPVSKYPGYPEPNESALFEELEELDAGIIAVIILTILVGLAVLCTCLYRCLQRKKG</sequence>
<keyword evidence="5" id="KW-0677">Repeat</keyword>
<dbReference type="Pfam" id="PF00084">
    <property type="entry name" value="Sushi"/>
    <property type="match status" value="4"/>
</dbReference>
<feature type="transmembrane region" description="Helical" evidence="13">
    <location>
        <begin position="357"/>
        <end position="380"/>
    </location>
</feature>
<comment type="subunit">
    <text evidence="10">Interacts with C3b. Interacts with C4b. Interacts with moesin/MSN.</text>
</comment>
<reference evidence="15" key="2">
    <citation type="submission" date="2025-09" db="UniProtKB">
        <authorList>
            <consortium name="Ensembl"/>
        </authorList>
    </citation>
    <scope>IDENTIFICATION</scope>
</reference>
<keyword evidence="13" id="KW-1133">Transmembrane helix</keyword>
<evidence type="ECO:0000256" key="5">
    <source>
        <dbReference type="ARBA" id="ARBA00022737"/>
    </source>
</evidence>
<evidence type="ECO:0000256" key="7">
    <source>
        <dbReference type="ARBA" id="ARBA00023157"/>
    </source>
</evidence>
<gene>
    <name evidence="15" type="primary">LOC115504761</name>
</gene>
<evidence type="ECO:0000256" key="8">
    <source>
        <dbReference type="ARBA" id="ARBA00023180"/>
    </source>
</evidence>
<keyword evidence="6 11" id="KW-0472">Membrane</keyword>
<dbReference type="Ensembl" id="ENSLCNT00005029958.1">
    <property type="protein sequence ID" value="ENSLCNP00005026818.1"/>
    <property type="gene ID" value="ENSLCNG00005017456.1"/>
</dbReference>
<evidence type="ECO:0000256" key="3">
    <source>
        <dbReference type="ARBA" id="ARBA00022659"/>
    </source>
</evidence>
<proteinExistence type="predicted"/>
<evidence type="ECO:0000313" key="15">
    <source>
        <dbReference type="Ensembl" id="ENSLCNP00005026818.1"/>
    </source>
</evidence>
<reference evidence="15" key="1">
    <citation type="submission" date="2025-08" db="UniProtKB">
        <authorList>
            <consortium name="Ensembl"/>
        </authorList>
    </citation>
    <scope>IDENTIFICATION</scope>
</reference>
<dbReference type="PANTHER" id="PTHR19325">
    <property type="entry name" value="COMPLEMENT COMPONENT-RELATED SUSHI DOMAIN-CONTAINING"/>
    <property type="match status" value="1"/>
</dbReference>
<accession>A0A667HJ59</accession>
<keyword evidence="16" id="KW-1185">Reference proteome</keyword>
<evidence type="ECO:0000256" key="4">
    <source>
        <dbReference type="ARBA" id="ARBA00022729"/>
    </source>
</evidence>
<dbReference type="CDD" id="cd00033">
    <property type="entry name" value="CCP"/>
    <property type="match status" value="4"/>
</dbReference>
<evidence type="ECO:0000259" key="14">
    <source>
        <dbReference type="PROSITE" id="PS50923"/>
    </source>
</evidence>
<dbReference type="SMART" id="SM00032">
    <property type="entry name" value="CCP"/>
    <property type="match status" value="4"/>
</dbReference>
<dbReference type="Gene3D" id="2.10.70.10">
    <property type="entry name" value="Complement Module, domain 1"/>
    <property type="match status" value="4"/>
</dbReference>
<comment type="subcellular location">
    <subcellularLocation>
        <location evidence="11">Cytoplasmic vesicle</location>
        <location evidence="11">Secretory vesicle</location>
        <location evidence="11">Acrosome inner membrane</location>
    </subcellularLocation>
    <subcellularLocation>
        <location evidence="1">Membrane</location>
        <topology evidence="1">Single-pass membrane protein</topology>
    </subcellularLocation>
</comment>
<dbReference type="GO" id="GO:0009986">
    <property type="term" value="C:cell surface"/>
    <property type="evidence" value="ECO:0007669"/>
    <property type="project" value="InterPro"/>
</dbReference>
<comment type="caution">
    <text evidence="12">Lacks conserved residue(s) required for the propagation of feature annotation.</text>
</comment>
<evidence type="ECO:0000256" key="1">
    <source>
        <dbReference type="ARBA" id="ARBA00004167"/>
    </source>
</evidence>
<dbReference type="AlphaFoldDB" id="A0A667HJ59"/>
<evidence type="ECO:0000313" key="16">
    <source>
        <dbReference type="Proteomes" id="UP000472241"/>
    </source>
</evidence>
<evidence type="ECO:0000256" key="13">
    <source>
        <dbReference type="SAM" id="Phobius"/>
    </source>
</evidence>
<dbReference type="FunFam" id="2.10.70.10:FF:000042">
    <property type="entry name" value="Membrane cofactor protein"/>
    <property type="match status" value="1"/>
</dbReference>
<evidence type="ECO:0000256" key="9">
    <source>
        <dbReference type="ARBA" id="ARBA00023279"/>
    </source>
</evidence>
<keyword evidence="3 12" id="KW-0768">Sushi</keyword>
<dbReference type="PROSITE" id="PS50923">
    <property type="entry name" value="SUSHI"/>
    <property type="match status" value="4"/>
</dbReference>
<dbReference type="FunFam" id="2.10.70.10:FF:000014">
    <property type="entry name" value="Membrane cofactor protein"/>
    <property type="match status" value="1"/>
</dbReference>
<keyword evidence="4" id="KW-0732">Signal</keyword>
<feature type="domain" description="Sushi" evidence="14">
    <location>
        <begin position="195"/>
        <end position="260"/>
    </location>
</feature>
<feature type="domain" description="Sushi" evidence="14">
    <location>
        <begin position="72"/>
        <end position="132"/>
    </location>
</feature>
<evidence type="ECO:0000256" key="12">
    <source>
        <dbReference type="PROSITE-ProRule" id="PRU00302"/>
    </source>
</evidence>
<feature type="domain" description="Sushi" evidence="14">
    <location>
        <begin position="261"/>
        <end position="320"/>
    </location>
</feature>
<keyword evidence="8" id="KW-0325">Glycoprotein</keyword>
<dbReference type="InterPro" id="IPR017341">
    <property type="entry name" value="CD46"/>
</dbReference>
<dbReference type="SUPFAM" id="SSF57535">
    <property type="entry name" value="Complement control module/SCR domain"/>
    <property type="match status" value="4"/>
</dbReference>